<organism evidence="1 2">
    <name type="scientific">Gonium pectorale</name>
    <name type="common">Green alga</name>
    <dbReference type="NCBI Taxonomy" id="33097"/>
    <lineage>
        <taxon>Eukaryota</taxon>
        <taxon>Viridiplantae</taxon>
        <taxon>Chlorophyta</taxon>
        <taxon>core chlorophytes</taxon>
        <taxon>Chlorophyceae</taxon>
        <taxon>CS clade</taxon>
        <taxon>Chlamydomonadales</taxon>
        <taxon>Volvocaceae</taxon>
        <taxon>Gonium</taxon>
    </lineage>
</organism>
<evidence type="ECO:0000313" key="1">
    <source>
        <dbReference type="EMBL" id="KXZ42472.1"/>
    </source>
</evidence>
<dbReference type="EMBL" id="LSYV01000143">
    <property type="protein sequence ID" value="KXZ42472.1"/>
    <property type="molecule type" value="Genomic_DNA"/>
</dbReference>
<reference evidence="2" key="1">
    <citation type="journal article" date="2016" name="Nat. Commun.">
        <title>The Gonium pectorale genome demonstrates co-option of cell cycle regulation during the evolution of multicellularity.</title>
        <authorList>
            <person name="Hanschen E.R."/>
            <person name="Marriage T.N."/>
            <person name="Ferris P.J."/>
            <person name="Hamaji T."/>
            <person name="Toyoda A."/>
            <person name="Fujiyama A."/>
            <person name="Neme R."/>
            <person name="Noguchi H."/>
            <person name="Minakuchi Y."/>
            <person name="Suzuki M."/>
            <person name="Kawai-Toyooka H."/>
            <person name="Smith D.R."/>
            <person name="Sparks H."/>
            <person name="Anderson J."/>
            <person name="Bakaric R."/>
            <person name="Luria V."/>
            <person name="Karger A."/>
            <person name="Kirschner M.W."/>
            <person name="Durand P.M."/>
            <person name="Michod R.E."/>
            <person name="Nozaki H."/>
            <person name="Olson B.J."/>
        </authorList>
    </citation>
    <scope>NUCLEOTIDE SEQUENCE [LARGE SCALE GENOMIC DNA]</scope>
    <source>
        <strain evidence="2">NIES-2863</strain>
    </source>
</reference>
<comment type="caution">
    <text evidence="1">The sequence shown here is derived from an EMBL/GenBank/DDBJ whole genome shotgun (WGS) entry which is preliminary data.</text>
</comment>
<sequence length="74" mass="6907">MRENYPGEYGDVAATCARLAAASGSGGGGADSGAESDVLLVPDVGTAAGAPSGLSGGGFAGGLPGAAWLAERLP</sequence>
<keyword evidence="2" id="KW-1185">Reference proteome</keyword>
<gene>
    <name evidence="1" type="ORF">GPECTOR_143g713</name>
</gene>
<dbReference type="Proteomes" id="UP000075714">
    <property type="component" value="Unassembled WGS sequence"/>
</dbReference>
<name>A0A150FXX9_GONPE</name>
<evidence type="ECO:0000313" key="2">
    <source>
        <dbReference type="Proteomes" id="UP000075714"/>
    </source>
</evidence>
<accession>A0A150FXX9</accession>
<protein>
    <submittedName>
        <fullName evidence="1">Uncharacterized protein</fullName>
    </submittedName>
</protein>
<dbReference type="AlphaFoldDB" id="A0A150FXX9"/>
<proteinExistence type="predicted"/>